<organism evidence="1 2">
    <name type="scientific">Cetraspora pellucida</name>
    <dbReference type="NCBI Taxonomy" id="1433469"/>
    <lineage>
        <taxon>Eukaryota</taxon>
        <taxon>Fungi</taxon>
        <taxon>Fungi incertae sedis</taxon>
        <taxon>Mucoromycota</taxon>
        <taxon>Glomeromycotina</taxon>
        <taxon>Glomeromycetes</taxon>
        <taxon>Diversisporales</taxon>
        <taxon>Gigasporaceae</taxon>
        <taxon>Cetraspora</taxon>
    </lineage>
</organism>
<dbReference type="OrthoDB" id="1906957at2759"/>
<dbReference type="GO" id="GO:0006427">
    <property type="term" value="P:histidyl-tRNA aminoacylation"/>
    <property type="evidence" value="ECO:0007669"/>
    <property type="project" value="TreeGrafter"/>
</dbReference>
<keyword evidence="2" id="KW-1185">Reference proteome</keyword>
<comment type="caution">
    <text evidence="1">The sequence shown here is derived from an EMBL/GenBank/DDBJ whole genome shotgun (WGS) entry which is preliminary data.</text>
</comment>
<dbReference type="EMBL" id="CAJVQA010001783">
    <property type="protein sequence ID" value="CAG8525837.1"/>
    <property type="molecule type" value="Genomic_DNA"/>
</dbReference>
<dbReference type="Proteomes" id="UP000789759">
    <property type="component" value="Unassembled WGS sequence"/>
</dbReference>
<dbReference type="GO" id="GO:0005829">
    <property type="term" value="C:cytosol"/>
    <property type="evidence" value="ECO:0007669"/>
    <property type="project" value="TreeGrafter"/>
</dbReference>
<reference evidence="1" key="1">
    <citation type="submission" date="2021-06" db="EMBL/GenBank/DDBJ databases">
        <authorList>
            <person name="Kallberg Y."/>
            <person name="Tangrot J."/>
            <person name="Rosling A."/>
        </authorList>
    </citation>
    <scope>NUCLEOTIDE SEQUENCE</scope>
    <source>
        <strain evidence="1">FL966</strain>
    </source>
</reference>
<dbReference type="GO" id="GO:0004821">
    <property type="term" value="F:histidine-tRNA ligase activity"/>
    <property type="evidence" value="ECO:0007669"/>
    <property type="project" value="TreeGrafter"/>
</dbReference>
<dbReference type="GO" id="GO:0032543">
    <property type="term" value="P:mitochondrial translation"/>
    <property type="evidence" value="ECO:0007669"/>
    <property type="project" value="TreeGrafter"/>
</dbReference>
<dbReference type="InterPro" id="IPR045864">
    <property type="entry name" value="aa-tRNA-synth_II/BPL/LPL"/>
</dbReference>
<evidence type="ECO:0000313" key="2">
    <source>
        <dbReference type="Proteomes" id="UP000789759"/>
    </source>
</evidence>
<proteinExistence type="predicted"/>
<dbReference type="AlphaFoldDB" id="A0A9N9AD62"/>
<dbReference type="PANTHER" id="PTHR11476">
    <property type="entry name" value="HISTIDYL-TRNA SYNTHETASE"/>
    <property type="match status" value="1"/>
</dbReference>
<evidence type="ECO:0000313" key="1">
    <source>
        <dbReference type="EMBL" id="CAG8525837.1"/>
    </source>
</evidence>
<dbReference type="GO" id="GO:0003723">
    <property type="term" value="F:RNA binding"/>
    <property type="evidence" value="ECO:0007669"/>
    <property type="project" value="TreeGrafter"/>
</dbReference>
<dbReference type="PANTHER" id="PTHR11476:SF7">
    <property type="entry name" value="HISTIDINE--TRNA LIGASE"/>
    <property type="match status" value="1"/>
</dbReference>
<sequence>MSSNESMTVDVGVDEIQDLKTKIKLQGEKVRALKSLKTDQDTGTRNYNEKEMTIREKIFSIFKEHRAVTIDTPVSELKEILSGKYSDDSKFLVIKTVKNVLYDTI</sequence>
<name>A0A9N9AD62_9GLOM</name>
<gene>
    <name evidence="1" type="ORF">CPELLU_LOCUS3609</name>
</gene>
<protein>
    <submittedName>
        <fullName evidence="1">16102_t:CDS:1</fullName>
    </submittedName>
</protein>
<dbReference type="GO" id="GO:0005739">
    <property type="term" value="C:mitochondrion"/>
    <property type="evidence" value="ECO:0007669"/>
    <property type="project" value="TreeGrafter"/>
</dbReference>
<accession>A0A9N9AD62</accession>
<dbReference type="Gene3D" id="3.30.930.10">
    <property type="entry name" value="Bira Bifunctional Protein, Domain 2"/>
    <property type="match status" value="1"/>
</dbReference>
<dbReference type="Gene3D" id="1.10.287.10">
    <property type="entry name" value="S15/NS1, RNA-binding"/>
    <property type="match status" value="1"/>
</dbReference>